<dbReference type="EMBL" id="BOMQ01000054">
    <property type="protein sequence ID" value="GIE51122.1"/>
    <property type="molecule type" value="Genomic_DNA"/>
</dbReference>
<keyword evidence="3" id="KW-1185">Reference proteome</keyword>
<dbReference type="Pfam" id="PF00903">
    <property type="entry name" value="Glyoxalase"/>
    <property type="match status" value="1"/>
</dbReference>
<dbReference type="SUPFAM" id="SSF54593">
    <property type="entry name" value="Glyoxalase/Bleomycin resistance protein/Dihydroxybiphenyl dioxygenase"/>
    <property type="match status" value="1"/>
</dbReference>
<proteinExistence type="predicted"/>
<dbReference type="PROSITE" id="PS51819">
    <property type="entry name" value="VOC"/>
    <property type="match status" value="1"/>
</dbReference>
<feature type="domain" description="VOC" evidence="1">
    <location>
        <begin position="6"/>
        <end position="135"/>
    </location>
</feature>
<dbReference type="InterPro" id="IPR029068">
    <property type="entry name" value="Glyas_Bleomycin-R_OHBP_Dase"/>
</dbReference>
<dbReference type="PANTHER" id="PTHR36503:SF1">
    <property type="entry name" value="BLR2520 PROTEIN"/>
    <property type="match status" value="1"/>
</dbReference>
<dbReference type="Gene3D" id="3.10.180.10">
    <property type="entry name" value="2,3-Dihydroxybiphenyl 1,2-Dioxygenase, domain 1"/>
    <property type="match status" value="1"/>
</dbReference>
<dbReference type="AlphaFoldDB" id="A0A919JKL0"/>
<dbReference type="InterPro" id="IPR037523">
    <property type="entry name" value="VOC_core"/>
</dbReference>
<dbReference type="RefSeq" id="WP_203771385.1">
    <property type="nucleotide sequence ID" value="NZ_BAAAYJ010000101.1"/>
</dbReference>
<sequence>MSVPARVSLATLGVADVARATEFYESLGWRLSNASVPGVVSFFHTAGGLLSLVSTDDITADAGLPPRQPPPNPAADFRGTMLAINVDSPPAVDEALRAAVQAGATLVKAGGAAEWGGYLGYFTDPDGHLWEITHNPAWPLDPAGVPQLP</sequence>
<evidence type="ECO:0000313" key="2">
    <source>
        <dbReference type="EMBL" id="GIE51122.1"/>
    </source>
</evidence>
<protein>
    <submittedName>
        <fullName evidence="2">Glyoxalase</fullName>
    </submittedName>
</protein>
<name>A0A919JKL0_9ACTN</name>
<dbReference type="PANTHER" id="PTHR36503">
    <property type="entry name" value="BLR2520 PROTEIN"/>
    <property type="match status" value="1"/>
</dbReference>
<evidence type="ECO:0000313" key="3">
    <source>
        <dbReference type="Proteomes" id="UP000647172"/>
    </source>
</evidence>
<reference evidence="2" key="1">
    <citation type="submission" date="2021-01" db="EMBL/GenBank/DDBJ databases">
        <title>Whole genome shotgun sequence of Actinoplanes nipponensis NBRC 14063.</title>
        <authorList>
            <person name="Komaki H."/>
            <person name="Tamura T."/>
        </authorList>
    </citation>
    <scope>NUCLEOTIDE SEQUENCE</scope>
    <source>
        <strain evidence="2">NBRC 14063</strain>
    </source>
</reference>
<organism evidence="2 3">
    <name type="scientific">Actinoplanes nipponensis</name>
    <dbReference type="NCBI Taxonomy" id="135950"/>
    <lineage>
        <taxon>Bacteria</taxon>
        <taxon>Bacillati</taxon>
        <taxon>Actinomycetota</taxon>
        <taxon>Actinomycetes</taxon>
        <taxon>Micromonosporales</taxon>
        <taxon>Micromonosporaceae</taxon>
        <taxon>Actinoplanes</taxon>
    </lineage>
</organism>
<dbReference type="InterPro" id="IPR004360">
    <property type="entry name" value="Glyas_Fos-R_dOase_dom"/>
</dbReference>
<evidence type="ECO:0000259" key="1">
    <source>
        <dbReference type="PROSITE" id="PS51819"/>
    </source>
</evidence>
<accession>A0A919JKL0</accession>
<gene>
    <name evidence="2" type="ORF">Ani05nite_46560</name>
</gene>
<dbReference type="Proteomes" id="UP000647172">
    <property type="component" value="Unassembled WGS sequence"/>
</dbReference>
<comment type="caution">
    <text evidence="2">The sequence shown here is derived from an EMBL/GenBank/DDBJ whole genome shotgun (WGS) entry which is preliminary data.</text>
</comment>